<comment type="similarity">
    <text evidence="2 9">Belongs to the mitochondrial carrier (TC 2.A.29) family.</text>
</comment>
<evidence type="ECO:0000313" key="12">
    <source>
        <dbReference type="EMBL" id="GMH70166.1"/>
    </source>
</evidence>
<sequence>MRSSPVLLIIIFLGSGSPFHLLSSRVSRSSTLPSPAYGPSGAVVNSPPVVKSLSLEEFLNLSKAKQRQFEGSFVSCTTVKGAKQCKPVSVIDGLLNDMKADEIKYLDVYKQLETLGGNDQLEEQKRLEERQRILQQLAKEPAWVNYAAGFTASCVSTLVMHPLDTIKTRLMSKKSSPSSPPTSADFAPADGPPNDSPLSPAQPEPEPLTLSSVSSLYEGLFANMLKEAPASALYLGLYESSLVFLTQFGFFQEYPLVAYLLSGAIGELIGSMIRAPAEAVKTRLQTGDLDFFGAVSNTFGPEGLANTFTAWSSSLFRDVPAGAIQIALFELTKTLIIDDPNISFDVNTLASEALIGGFGGGMGAFLTNPSDVVTTKIISGGATASAKEVFQQVLAEEGVLGFLNGWKQRTAYWSLAIGIFLSVYCSLRQYSLSFFL</sequence>
<keyword evidence="7 8" id="KW-0472">Membrane</keyword>
<feature type="compositionally biased region" description="Low complexity" evidence="10">
    <location>
        <begin position="173"/>
        <end position="183"/>
    </location>
</feature>
<feature type="repeat" description="Solcar" evidence="8">
    <location>
        <begin position="140"/>
        <end position="244"/>
    </location>
</feature>
<dbReference type="AlphaFoldDB" id="A0A9W7AGC0"/>
<dbReference type="Gene3D" id="1.50.40.10">
    <property type="entry name" value="Mitochondrial carrier domain"/>
    <property type="match status" value="2"/>
</dbReference>
<evidence type="ECO:0000256" key="2">
    <source>
        <dbReference type="ARBA" id="ARBA00006375"/>
    </source>
</evidence>
<dbReference type="EMBL" id="BRXZ01001396">
    <property type="protein sequence ID" value="GMH70166.1"/>
    <property type="molecule type" value="Genomic_DNA"/>
</dbReference>
<keyword evidence="5" id="KW-0677">Repeat</keyword>
<evidence type="ECO:0000256" key="10">
    <source>
        <dbReference type="SAM" id="MobiDB-lite"/>
    </source>
</evidence>
<proteinExistence type="inferred from homology"/>
<feature type="signal peptide" evidence="11">
    <location>
        <begin position="1"/>
        <end position="16"/>
    </location>
</feature>
<dbReference type="Pfam" id="PF00153">
    <property type="entry name" value="Mito_carr"/>
    <property type="match status" value="3"/>
</dbReference>
<keyword evidence="4 8" id="KW-0812">Transmembrane</keyword>
<keyword evidence="13" id="KW-1185">Reference proteome</keyword>
<reference evidence="12" key="1">
    <citation type="submission" date="2022-07" db="EMBL/GenBank/DDBJ databases">
        <title>Genome analysis of Parmales, a sister group of diatoms, reveals the evolutionary specialization of diatoms from phago-mixotrophs to photoautotrophs.</title>
        <authorList>
            <person name="Ban H."/>
            <person name="Sato S."/>
            <person name="Yoshikawa S."/>
            <person name="Kazumasa Y."/>
            <person name="Nakamura Y."/>
            <person name="Ichinomiya M."/>
            <person name="Saitoh K."/>
            <person name="Sato N."/>
            <person name="Blanc-Mathieu R."/>
            <person name="Endo H."/>
            <person name="Kuwata A."/>
            <person name="Ogata H."/>
        </authorList>
    </citation>
    <scope>NUCLEOTIDE SEQUENCE</scope>
</reference>
<dbReference type="PANTHER" id="PTHR45667">
    <property type="entry name" value="S-ADENOSYLMETHIONINE MITOCHONDRIAL CARRIER PROTEIN"/>
    <property type="match status" value="1"/>
</dbReference>
<evidence type="ECO:0000256" key="6">
    <source>
        <dbReference type="ARBA" id="ARBA00022989"/>
    </source>
</evidence>
<organism evidence="12 13">
    <name type="scientific">Triparma retinervis</name>
    <dbReference type="NCBI Taxonomy" id="2557542"/>
    <lineage>
        <taxon>Eukaryota</taxon>
        <taxon>Sar</taxon>
        <taxon>Stramenopiles</taxon>
        <taxon>Ochrophyta</taxon>
        <taxon>Bolidophyceae</taxon>
        <taxon>Parmales</taxon>
        <taxon>Triparmaceae</taxon>
        <taxon>Triparma</taxon>
    </lineage>
</organism>
<protein>
    <submittedName>
        <fullName evidence="12">Uncharacterized protein</fullName>
    </submittedName>
</protein>
<evidence type="ECO:0000256" key="5">
    <source>
        <dbReference type="ARBA" id="ARBA00022737"/>
    </source>
</evidence>
<dbReference type="Proteomes" id="UP001165082">
    <property type="component" value="Unassembled WGS sequence"/>
</dbReference>
<dbReference type="GO" id="GO:0016020">
    <property type="term" value="C:membrane"/>
    <property type="evidence" value="ECO:0007669"/>
    <property type="project" value="UniProtKB-SubCell"/>
</dbReference>
<evidence type="ECO:0000256" key="7">
    <source>
        <dbReference type="ARBA" id="ARBA00023136"/>
    </source>
</evidence>
<keyword evidence="3 9" id="KW-0813">Transport</keyword>
<keyword evidence="11" id="KW-0732">Signal</keyword>
<dbReference type="PROSITE" id="PS50920">
    <property type="entry name" value="SOLCAR"/>
    <property type="match status" value="3"/>
</dbReference>
<feature type="region of interest" description="Disordered" evidence="10">
    <location>
        <begin position="170"/>
        <end position="209"/>
    </location>
</feature>
<accession>A0A9W7AGC0</accession>
<evidence type="ECO:0000313" key="13">
    <source>
        <dbReference type="Proteomes" id="UP001165082"/>
    </source>
</evidence>
<keyword evidence="6" id="KW-1133">Transmembrane helix</keyword>
<evidence type="ECO:0000256" key="4">
    <source>
        <dbReference type="ARBA" id="ARBA00022692"/>
    </source>
</evidence>
<feature type="chain" id="PRO_5040815392" evidence="11">
    <location>
        <begin position="17"/>
        <end position="436"/>
    </location>
</feature>
<dbReference type="InterPro" id="IPR018108">
    <property type="entry name" value="MCP_transmembrane"/>
</dbReference>
<name>A0A9W7AGC0_9STRA</name>
<dbReference type="SUPFAM" id="SSF103506">
    <property type="entry name" value="Mitochondrial carrier"/>
    <property type="match status" value="1"/>
</dbReference>
<dbReference type="OrthoDB" id="448427at2759"/>
<feature type="repeat" description="Solcar" evidence="8">
    <location>
        <begin position="254"/>
        <end position="335"/>
    </location>
</feature>
<evidence type="ECO:0000256" key="9">
    <source>
        <dbReference type="RuleBase" id="RU000488"/>
    </source>
</evidence>
<feature type="compositionally biased region" description="Pro residues" evidence="10">
    <location>
        <begin position="190"/>
        <end position="206"/>
    </location>
</feature>
<evidence type="ECO:0000256" key="11">
    <source>
        <dbReference type="SAM" id="SignalP"/>
    </source>
</evidence>
<feature type="repeat" description="Solcar" evidence="8">
    <location>
        <begin position="347"/>
        <end position="430"/>
    </location>
</feature>
<gene>
    <name evidence="12" type="ORF">TrRE_jg1518</name>
</gene>
<evidence type="ECO:0000256" key="1">
    <source>
        <dbReference type="ARBA" id="ARBA00004141"/>
    </source>
</evidence>
<comment type="subcellular location">
    <subcellularLocation>
        <location evidence="1">Membrane</location>
        <topology evidence="1">Multi-pass membrane protein</topology>
    </subcellularLocation>
</comment>
<dbReference type="InterPro" id="IPR023395">
    <property type="entry name" value="MCP_dom_sf"/>
</dbReference>
<evidence type="ECO:0000256" key="8">
    <source>
        <dbReference type="PROSITE-ProRule" id="PRU00282"/>
    </source>
</evidence>
<evidence type="ECO:0000256" key="3">
    <source>
        <dbReference type="ARBA" id="ARBA00022448"/>
    </source>
</evidence>
<comment type="caution">
    <text evidence="12">The sequence shown here is derived from an EMBL/GenBank/DDBJ whole genome shotgun (WGS) entry which is preliminary data.</text>
</comment>